<reference evidence="10 11" key="1">
    <citation type="submission" date="2016-11" db="EMBL/GenBank/DDBJ databases">
        <title>Study of marine rhodopsin-containing bacteria.</title>
        <authorList>
            <person name="Yoshizawa S."/>
            <person name="Kumagai Y."/>
            <person name="Kogure K."/>
        </authorList>
    </citation>
    <scope>NUCLEOTIDE SEQUENCE [LARGE SCALE GENOMIC DNA]</scope>
    <source>
        <strain evidence="10 11">SG-29</strain>
    </source>
</reference>
<comment type="similarity">
    <text evidence="2 7">Belongs to the peptidase S26 family.</text>
</comment>
<evidence type="ECO:0000256" key="5">
    <source>
        <dbReference type="ARBA" id="ARBA00022801"/>
    </source>
</evidence>
<dbReference type="NCBIfam" id="TIGR02227">
    <property type="entry name" value="sigpep_I_bact"/>
    <property type="match status" value="1"/>
</dbReference>
<dbReference type="GO" id="GO:0006465">
    <property type="term" value="P:signal peptide processing"/>
    <property type="evidence" value="ECO:0007669"/>
    <property type="project" value="InterPro"/>
</dbReference>
<evidence type="ECO:0000259" key="9">
    <source>
        <dbReference type="Pfam" id="PF10502"/>
    </source>
</evidence>
<evidence type="ECO:0000256" key="8">
    <source>
        <dbReference type="SAM" id="MobiDB-lite"/>
    </source>
</evidence>
<keyword evidence="7" id="KW-0645">Protease</keyword>
<sequence length="396" mass="44110">MPSTPPDASVTPDRPSRKRPGRTTRQRSGRKPEKIKPTFKENVSFWIKAIVVILFLRAFIFEPYRIPSESMEDTLLVGDFLIVSKLHYGARTPNTIGIPFTRIYVPGLVFPQTRLPGFSEPARGDVAVFNYPAAVDVERGVIPADTPIERRAPYIKRIVAVPGDTLAMVDKMLILNGSPVPLGATLKQRWRAFSADGDRPTAREMLDMNVQYLEGTDGQAADGVRQFDITTTPGGAQLLAADPEVARVEPFVLPDSISFSDPRLFDPRAIDLIYDPALAWNADQYGPLVVPGVGMTIDVTAETMETYADVLEQYEGVEVAEARGGGYLLNGVARDTYTFKADYYFAMGDNRDNSVDSRYWGFVPKTHLVGKAVFKFLSFKGEFPFVRPSRFFRPIR</sequence>
<comment type="catalytic activity">
    <reaction evidence="1 7">
        <text>Cleavage of hydrophobic, N-terminal signal or leader sequences from secreted and periplasmic proteins.</text>
        <dbReference type="EC" id="3.4.21.89"/>
    </reaction>
</comment>
<comment type="subcellular location">
    <subcellularLocation>
        <location evidence="7">Membrane</location>
        <topology evidence="7">Single-pass type II membrane protein</topology>
    </subcellularLocation>
</comment>
<dbReference type="InterPro" id="IPR036286">
    <property type="entry name" value="LexA/Signal_pep-like_sf"/>
</dbReference>
<evidence type="ECO:0000256" key="2">
    <source>
        <dbReference type="ARBA" id="ARBA00009370"/>
    </source>
</evidence>
<dbReference type="GO" id="GO:0016020">
    <property type="term" value="C:membrane"/>
    <property type="evidence" value="ECO:0007669"/>
    <property type="project" value="UniProtKB-SubCell"/>
</dbReference>
<dbReference type="CDD" id="cd06530">
    <property type="entry name" value="S26_SPase_I"/>
    <property type="match status" value="2"/>
</dbReference>
<feature type="compositionally biased region" description="Basic residues" evidence="8">
    <location>
        <begin position="16"/>
        <end position="29"/>
    </location>
</feature>
<dbReference type="PANTHER" id="PTHR43390">
    <property type="entry name" value="SIGNAL PEPTIDASE I"/>
    <property type="match status" value="1"/>
</dbReference>
<dbReference type="RefSeq" id="WP_094547509.1">
    <property type="nucleotide sequence ID" value="NZ_MQWB01000001.1"/>
</dbReference>
<keyword evidence="11" id="KW-1185">Reference proteome</keyword>
<organism evidence="10 11">
    <name type="scientific">Rubricoccus marinus</name>
    <dbReference type="NCBI Taxonomy" id="716817"/>
    <lineage>
        <taxon>Bacteria</taxon>
        <taxon>Pseudomonadati</taxon>
        <taxon>Rhodothermota</taxon>
        <taxon>Rhodothermia</taxon>
        <taxon>Rhodothermales</taxon>
        <taxon>Rubricoccaceae</taxon>
        <taxon>Rubricoccus</taxon>
    </lineage>
</organism>
<evidence type="ECO:0000313" key="11">
    <source>
        <dbReference type="Proteomes" id="UP000216446"/>
    </source>
</evidence>
<dbReference type="PRINTS" id="PR00727">
    <property type="entry name" value="LEADERPTASE"/>
</dbReference>
<feature type="domain" description="Peptidase S26" evidence="9">
    <location>
        <begin position="338"/>
        <end position="376"/>
    </location>
</feature>
<protein>
    <recommendedName>
        <fullName evidence="4 7">Signal peptidase I</fullName>
        <ecNumber evidence="3 7">3.4.21.89</ecNumber>
    </recommendedName>
</protein>
<dbReference type="GO" id="GO:0009003">
    <property type="term" value="F:signal peptidase activity"/>
    <property type="evidence" value="ECO:0007669"/>
    <property type="project" value="UniProtKB-EC"/>
</dbReference>
<evidence type="ECO:0000256" key="3">
    <source>
        <dbReference type="ARBA" id="ARBA00013208"/>
    </source>
</evidence>
<dbReference type="InParanoid" id="A0A259TYJ1"/>
<evidence type="ECO:0000256" key="7">
    <source>
        <dbReference type="RuleBase" id="RU362042"/>
    </source>
</evidence>
<name>A0A259TYJ1_9BACT</name>
<dbReference type="InterPro" id="IPR000223">
    <property type="entry name" value="Pept_S26A_signal_pept_1"/>
</dbReference>
<accession>A0A259TYJ1</accession>
<dbReference type="AlphaFoldDB" id="A0A259TYJ1"/>
<dbReference type="Gene3D" id="2.10.109.10">
    <property type="entry name" value="Umud Fragment, subunit A"/>
    <property type="match status" value="1"/>
</dbReference>
<dbReference type="GO" id="GO:0004252">
    <property type="term" value="F:serine-type endopeptidase activity"/>
    <property type="evidence" value="ECO:0007669"/>
    <property type="project" value="InterPro"/>
</dbReference>
<keyword evidence="5 7" id="KW-0378">Hydrolase</keyword>
<feature type="domain" description="Peptidase S26" evidence="9">
    <location>
        <begin position="41"/>
        <end position="193"/>
    </location>
</feature>
<evidence type="ECO:0000256" key="1">
    <source>
        <dbReference type="ARBA" id="ARBA00000677"/>
    </source>
</evidence>
<feature type="region of interest" description="Disordered" evidence="8">
    <location>
        <begin position="1"/>
        <end position="34"/>
    </location>
</feature>
<evidence type="ECO:0000256" key="6">
    <source>
        <dbReference type="PIRSR" id="PIRSR600223-1"/>
    </source>
</evidence>
<dbReference type="PANTHER" id="PTHR43390:SF1">
    <property type="entry name" value="CHLOROPLAST PROCESSING PEPTIDASE"/>
    <property type="match status" value="1"/>
</dbReference>
<gene>
    <name evidence="10" type="ORF">BSZ36_07560</name>
</gene>
<dbReference type="InterPro" id="IPR019757">
    <property type="entry name" value="Pept_S26A_signal_pept_1_Lys-AS"/>
</dbReference>
<dbReference type="OrthoDB" id="9802919at2"/>
<feature type="active site" evidence="6">
    <location>
        <position position="70"/>
    </location>
</feature>
<dbReference type="Proteomes" id="UP000216446">
    <property type="component" value="Unassembled WGS sequence"/>
</dbReference>
<evidence type="ECO:0000313" key="10">
    <source>
        <dbReference type="EMBL" id="OZC02843.1"/>
    </source>
</evidence>
<dbReference type="EC" id="3.4.21.89" evidence="3 7"/>
<dbReference type="Pfam" id="PF10502">
    <property type="entry name" value="Peptidase_S26"/>
    <property type="match status" value="2"/>
</dbReference>
<dbReference type="PROSITE" id="PS00760">
    <property type="entry name" value="SPASE_I_2"/>
    <property type="match status" value="1"/>
</dbReference>
<proteinExistence type="inferred from homology"/>
<dbReference type="InterPro" id="IPR019533">
    <property type="entry name" value="Peptidase_S26"/>
</dbReference>
<evidence type="ECO:0000256" key="4">
    <source>
        <dbReference type="ARBA" id="ARBA00019232"/>
    </source>
</evidence>
<dbReference type="FunCoup" id="A0A259TYJ1">
    <property type="interactions" value="313"/>
</dbReference>
<dbReference type="EMBL" id="MQWB01000001">
    <property type="protein sequence ID" value="OZC02843.1"/>
    <property type="molecule type" value="Genomic_DNA"/>
</dbReference>
<feature type="active site" evidence="6">
    <location>
        <position position="156"/>
    </location>
</feature>
<dbReference type="SUPFAM" id="SSF51306">
    <property type="entry name" value="LexA/Signal peptidase"/>
    <property type="match status" value="2"/>
</dbReference>
<comment type="caution">
    <text evidence="10">The sequence shown here is derived from an EMBL/GenBank/DDBJ whole genome shotgun (WGS) entry which is preliminary data.</text>
</comment>